<keyword evidence="3" id="KW-1185">Reference proteome</keyword>
<dbReference type="EMBL" id="JAQOSQ010000038">
    <property type="protein sequence ID" value="MDJ1185524.1"/>
    <property type="molecule type" value="Genomic_DNA"/>
</dbReference>
<keyword evidence="1" id="KW-0812">Transmembrane</keyword>
<feature type="transmembrane region" description="Helical" evidence="1">
    <location>
        <begin position="123"/>
        <end position="144"/>
    </location>
</feature>
<comment type="caution">
    <text evidence="2">The sequence shown here is derived from an EMBL/GenBank/DDBJ whole genome shotgun (WGS) entry which is preliminary data.</text>
</comment>
<accession>A0ABT7C3W0</accession>
<evidence type="ECO:0000313" key="2">
    <source>
        <dbReference type="EMBL" id="MDJ1185524.1"/>
    </source>
</evidence>
<organism evidence="2 3">
    <name type="scientific">Roseofilum casamattae BLCC-M143</name>
    <dbReference type="NCBI Taxonomy" id="3022442"/>
    <lineage>
        <taxon>Bacteria</taxon>
        <taxon>Bacillati</taxon>
        <taxon>Cyanobacteriota</taxon>
        <taxon>Cyanophyceae</taxon>
        <taxon>Desertifilales</taxon>
        <taxon>Desertifilaceae</taxon>
        <taxon>Roseofilum</taxon>
        <taxon>Roseofilum casamattae</taxon>
    </lineage>
</organism>
<sequence length="156" mass="17533">MQQIDRNSQSLPVYTKFWNQLKQFPGGLATGADVAPTVSGPAAAALVSAAFSCFLLMVNQHICSISKAWNTTVWMLGDWIPGSKNPDPIYGEIGSYSGKETVMLVGWLISWWILHQCWKNREVPFSTIFFCLFTFIVAATVMNWHPLFPYLPLMPK</sequence>
<protein>
    <submittedName>
        <fullName evidence="2">Uncharacterized protein</fullName>
    </submittedName>
</protein>
<keyword evidence="1" id="KW-1133">Transmembrane helix</keyword>
<keyword evidence="1" id="KW-0472">Membrane</keyword>
<name>A0ABT7C3W0_9CYAN</name>
<proteinExistence type="predicted"/>
<gene>
    <name evidence="2" type="ORF">PMH09_20265</name>
</gene>
<evidence type="ECO:0000313" key="3">
    <source>
        <dbReference type="Proteomes" id="UP001232992"/>
    </source>
</evidence>
<dbReference type="Proteomes" id="UP001232992">
    <property type="component" value="Unassembled WGS sequence"/>
</dbReference>
<evidence type="ECO:0000256" key="1">
    <source>
        <dbReference type="SAM" id="Phobius"/>
    </source>
</evidence>
<reference evidence="2 3" key="1">
    <citation type="submission" date="2023-01" db="EMBL/GenBank/DDBJ databases">
        <title>Novel diversity within Roseofilum (Cyanobacteria; Desertifilaceae) from marine benthic mats with descriptions of four novel species.</title>
        <authorList>
            <person name="Wang Y."/>
            <person name="Berthold D.E."/>
            <person name="Hu J."/>
            <person name="Lefler F.W."/>
            <person name="Laughinghouse H.D. IV."/>
        </authorList>
    </citation>
    <scope>NUCLEOTIDE SEQUENCE [LARGE SCALE GENOMIC DNA]</scope>
    <source>
        <strain evidence="2 3">BLCC-M143</strain>
    </source>
</reference>